<reference evidence="1 2" key="1">
    <citation type="journal article" date="2019" name="Sci. Rep.">
        <title>A high-quality genome of Eragrostis curvula grass provides insights into Poaceae evolution and supports new strategies to enhance forage quality.</title>
        <authorList>
            <person name="Carballo J."/>
            <person name="Santos B.A.C.M."/>
            <person name="Zappacosta D."/>
            <person name="Garbus I."/>
            <person name="Selva J.P."/>
            <person name="Gallo C.A."/>
            <person name="Diaz A."/>
            <person name="Albertini E."/>
            <person name="Caccamo M."/>
            <person name="Echenique V."/>
        </authorList>
    </citation>
    <scope>NUCLEOTIDE SEQUENCE [LARGE SCALE GENOMIC DNA]</scope>
    <source>
        <strain evidence="2">cv. Victoria</strain>
        <tissue evidence="1">Leaf</tissue>
    </source>
</reference>
<accession>A0A5J9VVH9</accession>
<organism evidence="1 2">
    <name type="scientific">Eragrostis curvula</name>
    <name type="common">weeping love grass</name>
    <dbReference type="NCBI Taxonomy" id="38414"/>
    <lineage>
        <taxon>Eukaryota</taxon>
        <taxon>Viridiplantae</taxon>
        <taxon>Streptophyta</taxon>
        <taxon>Embryophyta</taxon>
        <taxon>Tracheophyta</taxon>
        <taxon>Spermatophyta</taxon>
        <taxon>Magnoliopsida</taxon>
        <taxon>Liliopsida</taxon>
        <taxon>Poales</taxon>
        <taxon>Poaceae</taxon>
        <taxon>PACMAD clade</taxon>
        <taxon>Chloridoideae</taxon>
        <taxon>Eragrostideae</taxon>
        <taxon>Eragrostidinae</taxon>
        <taxon>Eragrostis</taxon>
    </lineage>
</organism>
<dbReference type="EMBL" id="RWGY01000007">
    <property type="protein sequence ID" value="TVU39918.1"/>
    <property type="molecule type" value="Genomic_DNA"/>
</dbReference>
<dbReference type="Gramene" id="TVU39918">
    <property type="protein sequence ID" value="TVU39918"/>
    <property type="gene ID" value="EJB05_13362"/>
</dbReference>
<name>A0A5J9VVH9_9POAL</name>
<dbReference type="Proteomes" id="UP000324897">
    <property type="component" value="Chromosome 4"/>
</dbReference>
<evidence type="ECO:0000313" key="1">
    <source>
        <dbReference type="EMBL" id="TVU39918.1"/>
    </source>
</evidence>
<feature type="non-terminal residue" evidence="1">
    <location>
        <position position="1"/>
    </location>
</feature>
<protein>
    <submittedName>
        <fullName evidence="1">Uncharacterized protein</fullName>
    </submittedName>
</protein>
<proteinExistence type="predicted"/>
<gene>
    <name evidence="1" type="ORF">EJB05_13362</name>
</gene>
<keyword evidence="2" id="KW-1185">Reference proteome</keyword>
<sequence length="107" mass="12150">MFLYVPQQLFSQPQPNQAICVVDKFSEETCDLCQALTGTKLFSCTQITQMFATDVGNLTNILGNKKVPEALTDKQLKNGQHCFCASYEERYTANFYSNSVPNFEKFQ</sequence>
<dbReference type="AlphaFoldDB" id="A0A5J9VVH9"/>
<comment type="caution">
    <text evidence="1">The sequence shown here is derived from an EMBL/GenBank/DDBJ whole genome shotgun (WGS) entry which is preliminary data.</text>
</comment>
<evidence type="ECO:0000313" key="2">
    <source>
        <dbReference type="Proteomes" id="UP000324897"/>
    </source>
</evidence>